<sequence length="438" mass="48570">QGPEYVCTFTLENIVCGATFRQRVKLEEHERVFHRIPHKVWHCLQCPDRSFGSLAKLNKHTRNCHSVRFFCPESGCNFNRPAHCKNNIERHIATHMRPSQALPSHTITSRDLPPTPITPTANIPSLFDVVLMPPSTSEPKVTWVNELDTLARDPSTSSTFMDESLLGIIPEDLFKGMEWDNIARLSPLRSDVSSDGTEYYQHSQILPLSPSQSSPEKTTTPPTSPLNEGSGSQEQGTPGANSQILSPHTPMKPFTIPKKSKTTGTSKQKNKPPVKSKHRGTSKSKAKSKESSKKKSKDSLKRKLSKKPLRAKVKAMKKNWDTLLNVDALDEELCQSSSSTSSKSPKTPPKTPSWKVLTPKEDTETVLNPATPVSPIKIVVCSKSETPASKAPATNSNVVQEESQTEPLNLVLDLSIRRTATPTTSTQKQKTLDCWLKQ</sequence>
<feature type="region of interest" description="Disordered" evidence="2">
    <location>
        <begin position="333"/>
        <end position="369"/>
    </location>
</feature>
<feature type="compositionally biased region" description="Low complexity" evidence="2">
    <location>
        <begin position="336"/>
        <end position="345"/>
    </location>
</feature>
<feature type="compositionally biased region" description="Polar residues" evidence="2">
    <location>
        <begin position="226"/>
        <end position="246"/>
    </location>
</feature>
<evidence type="ECO:0000259" key="3">
    <source>
        <dbReference type="PROSITE" id="PS50157"/>
    </source>
</evidence>
<proteinExistence type="predicted"/>
<dbReference type="EMBL" id="CAIIXF020000011">
    <property type="protein sequence ID" value="CAH1798373.1"/>
    <property type="molecule type" value="Genomic_DNA"/>
</dbReference>
<evidence type="ECO:0000313" key="4">
    <source>
        <dbReference type="EMBL" id="CAH1798373.1"/>
    </source>
</evidence>
<dbReference type="Gene3D" id="3.30.160.60">
    <property type="entry name" value="Classic Zinc Finger"/>
    <property type="match status" value="1"/>
</dbReference>
<feature type="non-terminal residue" evidence="4">
    <location>
        <position position="1"/>
    </location>
</feature>
<dbReference type="InterPro" id="IPR013087">
    <property type="entry name" value="Znf_C2H2_type"/>
</dbReference>
<feature type="compositionally biased region" description="Polar residues" evidence="2">
    <location>
        <begin position="191"/>
        <end position="202"/>
    </location>
</feature>
<feature type="compositionally biased region" description="Low complexity" evidence="2">
    <location>
        <begin position="203"/>
        <end position="221"/>
    </location>
</feature>
<comment type="caution">
    <text evidence="4">The sequence shown here is derived from an EMBL/GenBank/DDBJ whole genome shotgun (WGS) entry which is preliminary data.</text>
</comment>
<feature type="compositionally biased region" description="Basic residues" evidence="2">
    <location>
        <begin position="268"/>
        <end position="286"/>
    </location>
</feature>
<keyword evidence="5" id="KW-1185">Reference proteome</keyword>
<organism evidence="4 5">
    <name type="scientific">Owenia fusiformis</name>
    <name type="common">Polychaete worm</name>
    <dbReference type="NCBI Taxonomy" id="6347"/>
    <lineage>
        <taxon>Eukaryota</taxon>
        <taxon>Metazoa</taxon>
        <taxon>Spiralia</taxon>
        <taxon>Lophotrochozoa</taxon>
        <taxon>Annelida</taxon>
        <taxon>Polychaeta</taxon>
        <taxon>Sedentaria</taxon>
        <taxon>Canalipalpata</taxon>
        <taxon>Sabellida</taxon>
        <taxon>Oweniida</taxon>
        <taxon>Oweniidae</taxon>
        <taxon>Owenia</taxon>
    </lineage>
</organism>
<dbReference type="Proteomes" id="UP000749559">
    <property type="component" value="Unassembled WGS sequence"/>
</dbReference>
<gene>
    <name evidence="4" type="ORF">OFUS_LOCUS22524</name>
</gene>
<keyword evidence="1" id="KW-0479">Metal-binding</keyword>
<dbReference type="GO" id="GO:0008270">
    <property type="term" value="F:zinc ion binding"/>
    <property type="evidence" value="ECO:0007669"/>
    <property type="project" value="UniProtKB-KW"/>
</dbReference>
<dbReference type="SMART" id="SM00355">
    <property type="entry name" value="ZnF_C2H2"/>
    <property type="match status" value="3"/>
</dbReference>
<evidence type="ECO:0000313" key="5">
    <source>
        <dbReference type="Proteomes" id="UP000749559"/>
    </source>
</evidence>
<evidence type="ECO:0000256" key="2">
    <source>
        <dbReference type="SAM" id="MobiDB-lite"/>
    </source>
</evidence>
<dbReference type="PROSITE" id="PS50157">
    <property type="entry name" value="ZINC_FINGER_C2H2_2"/>
    <property type="match status" value="1"/>
</dbReference>
<protein>
    <recommendedName>
        <fullName evidence="3">C2H2-type domain-containing protein</fullName>
    </recommendedName>
</protein>
<keyword evidence="1" id="KW-0862">Zinc</keyword>
<evidence type="ECO:0000256" key="1">
    <source>
        <dbReference type="PROSITE-ProRule" id="PRU00042"/>
    </source>
</evidence>
<dbReference type="AlphaFoldDB" id="A0A8S4PW33"/>
<reference evidence="4" key="1">
    <citation type="submission" date="2022-03" db="EMBL/GenBank/DDBJ databases">
        <authorList>
            <person name="Martin C."/>
        </authorList>
    </citation>
    <scope>NUCLEOTIDE SEQUENCE</scope>
</reference>
<feature type="compositionally biased region" description="Basic and acidic residues" evidence="2">
    <location>
        <begin position="287"/>
        <end position="301"/>
    </location>
</feature>
<name>A0A8S4PW33_OWEFU</name>
<feature type="domain" description="C2H2-type" evidence="3">
    <location>
        <begin position="5"/>
        <end position="34"/>
    </location>
</feature>
<feature type="region of interest" description="Disordered" evidence="2">
    <location>
        <begin position="385"/>
        <end position="405"/>
    </location>
</feature>
<feature type="compositionally biased region" description="Basic residues" evidence="2">
    <location>
        <begin position="302"/>
        <end position="313"/>
    </location>
</feature>
<feature type="region of interest" description="Disordered" evidence="2">
    <location>
        <begin position="191"/>
        <end position="313"/>
    </location>
</feature>
<accession>A0A8S4PW33</accession>
<keyword evidence="1" id="KW-0863">Zinc-finger</keyword>